<dbReference type="SUPFAM" id="SSF52540">
    <property type="entry name" value="P-loop containing nucleoside triphosphate hydrolases"/>
    <property type="match status" value="1"/>
</dbReference>
<dbReference type="Gene3D" id="3.40.50.300">
    <property type="entry name" value="P-loop containing nucleotide triphosphate hydrolases"/>
    <property type="match status" value="1"/>
</dbReference>
<evidence type="ECO:0000313" key="5">
    <source>
        <dbReference type="EMBL" id="VEN57636.1"/>
    </source>
</evidence>
<reference evidence="5 6" key="1">
    <citation type="submission" date="2019-01" db="EMBL/GenBank/DDBJ databases">
        <authorList>
            <person name="Sayadi A."/>
        </authorList>
    </citation>
    <scope>NUCLEOTIDE SEQUENCE [LARGE SCALE GENOMIC DNA]</scope>
</reference>
<keyword evidence="2" id="KW-0436">Ligase</keyword>
<gene>
    <name evidence="5" type="ORF">CALMAC_LOCUS16221</name>
</gene>
<dbReference type="Pfam" id="PF01268">
    <property type="entry name" value="FTHFS"/>
    <property type="match status" value="1"/>
</dbReference>
<evidence type="ECO:0008006" key="7">
    <source>
        <dbReference type="Google" id="ProtNLM"/>
    </source>
</evidence>
<dbReference type="EMBL" id="CAACVG010011234">
    <property type="protein sequence ID" value="VEN57636.1"/>
    <property type="molecule type" value="Genomic_DNA"/>
</dbReference>
<dbReference type="GO" id="GO:0006730">
    <property type="term" value="P:one-carbon metabolic process"/>
    <property type="evidence" value="ECO:0007669"/>
    <property type="project" value="UniProtKB-KW"/>
</dbReference>
<dbReference type="Proteomes" id="UP000410492">
    <property type="component" value="Unassembled WGS sequence"/>
</dbReference>
<keyword evidence="4" id="KW-0067">ATP-binding</keyword>
<protein>
    <recommendedName>
        <fullName evidence="7">Formate--tetrahydrofolate ligase</fullName>
    </recommendedName>
</protein>
<dbReference type="GO" id="GO:0004329">
    <property type="term" value="F:formate-tetrahydrofolate ligase activity"/>
    <property type="evidence" value="ECO:0007669"/>
    <property type="project" value="InterPro"/>
</dbReference>
<sequence length="209" mass="22419">MEQRYLREITIGQSPTEKGLTRKEGFVISVASKPVTADDIGMTGALMVLLKDTIEPTLLQSLEGSPVFLHAGPFANIAHGSNSIIADKIALKLVGENGFVLTEAGFSSDIGMEKYFNIKCRASGDIPSAVVLVTTVRALKMHGGGPAVTPGAPLAKEYTEENLDLLRKGIPNVAKHISNAKKYGVPVVVAINHRTCIRCRRVQTLGARR</sequence>
<organism evidence="5 6">
    <name type="scientific">Callosobruchus maculatus</name>
    <name type="common">Southern cowpea weevil</name>
    <name type="synonym">Pulse bruchid</name>
    <dbReference type="NCBI Taxonomy" id="64391"/>
    <lineage>
        <taxon>Eukaryota</taxon>
        <taxon>Metazoa</taxon>
        <taxon>Ecdysozoa</taxon>
        <taxon>Arthropoda</taxon>
        <taxon>Hexapoda</taxon>
        <taxon>Insecta</taxon>
        <taxon>Pterygota</taxon>
        <taxon>Neoptera</taxon>
        <taxon>Endopterygota</taxon>
        <taxon>Coleoptera</taxon>
        <taxon>Polyphaga</taxon>
        <taxon>Cucujiformia</taxon>
        <taxon>Chrysomeloidea</taxon>
        <taxon>Chrysomelidae</taxon>
        <taxon>Bruchinae</taxon>
        <taxon>Bruchini</taxon>
        <taxon>Callosobruchus</taxon>
    </lineage>
</organism>
<evidence type="ECO:0000256" key="2">
    <source>
        <dbReference type="ARBA" id="ARBA00022598"/>
    </source>
</evidence>
<evidence type="ECO:0000256" key="3">
    <source>
        <dbReference type="ARBA" id="ARBA00022741"/>
    </source>
</evidence>
<dbReference type="AlphaFoldDB" id="A0A653DCT0"/>
<dbReference type="InterPro" id="IPR000559">
    <property type="entry name" value="Formate_THF_ligase"/>
</dbReference>
<name>A0A653DCT0_CALMS</name>
<evidence type="ECO:0000313" key="6">
    <source>
        <dbReference type="Proteomes" id="UP000410492"/>
    </source>
</evidence>
<evidence type="ECO:0000256" key="1">
    <source>
        <dbReference type="ARBA" id="ARBA00022563"/>
    </source>
</evidence>
<dbReference type="InterPro" id="IPR027417">
    <property type="entry name" value="P-loop_NTPase"/>
</dbReference>
<evidence type="ECO:0000256" key="4">
    <source>
        <dbReference type="ARBA" id="ARBA00022840"/>
    </source>
</evidence>
<keyword evidence="6" id="KW-1185">Reference proteome</keyword>
<dbReference type="OrthoDB" id="1845775at2759"/>
<dbReference type="GO" id="GO:0005524">
    <property type="term" value="F:ATP binding"/>
    <property type="evidence" value="ECO:0007669"/>
    <property type="project" value="UniProtKB-KW"/>
</dbReference>
<proteinExistence type="predicted"/>
<accession>A0A653DCT0</accession>
<keyword evidence="3" id="KW-0547">Nucleotide-binding</keyword>
<keyword evidence="1" id="KW-0554">One-carbon metabolism</keyword>